<comment type="caution">
    <text evidence="1">The sequence shown here is derived from an EMBL/GenBank/DDBJ whole genome shotgun (WGS) entry which is preliminary data.</text>
</comment>
<dbReference type="InterPro" id="IPR029025">
    <property type="entry name" value="T3SS_substrate_exporter_C"/>
</dbReference>
<dbReference type="PANTHER" id="PTHR30531:SF12">
    <property type="entry name" value="FLAGELLAR BIOSYNTHETIC PROTEIN FLHB"/>
    <property type="match status" value="1"/>
</dbReference>
<evidence type="ECO:0000313" key="2">
    <source>
        <dbReference type="Proteomes" id="UP001418796"/>
    </source>
</evidence>
<dbReference type="EMBL" id="JBCITK010000001">
    <property type="protein sequence ID" value="MEN0643852.1"/>
    <property type="molecule type" value="Genomic_DNA"/>
</dbReference>
<sequence>MNKDNQKAIALQYQQDQMRAPTVVAKGEGLTAAEMIRIAKSSHVPIQEDETLVELLSQLTINETIPTDLYEVVAELFAFIYRIDRNQEPQSEED</sequence>
<dbReference type="SUPFAM" id="SSF160544">
    <property type="entry name" value="EscU C-terminal domain-like"/>
    <property type="match status" value="1"/>
</dbReference>
<dbReference type="PANTHER" id="PTHR30531">
    <property type="entry name" value="FLAGELLAR BIOSYNTHETIC PROTEIN FLHB"/>
    <property type="match status" value="1"/>
</dbReference>
<gene>
    <name evidence="1" type="ORF">MKY91_11890</name>
</gene>
<dbReference type="RefSeq" id="WP_343130686.1">
    <property type="nucleotide sequence ID" value="NZ_JBCITK010000001.1"/>
</dbReference>
<dbReference type="Gene3D" id="3.40.1690.10">
    <property type="entry name" value="secretion proteins EscU"/>
    <property type="match status" value="1"/>
</dbReference>
<proteinExistence type="predicted"/>
<reference evidence="1 2" key="1">
    <citation type="submission" date="2024-03" db="EMBL/GenBank/DDBJ databases">
        <title>Bacilli Hybrid Assemblies.</title>
        <authorList>
            <person name="Kovac J."/>
        </authorList>
    </citation>
    <scope>NUCLEOTIDE SEQUENCE [LARGE SCALE GENOMIC DNA]</scope>
    <source>
        <strain evidence="1 2">FSL R7-0666</strain>
    </source>
</reference>
<evidence type="ECO:0000313" key="1">
    <source>
        <dbReference type="EMBL" id="MEN0643852.1"/>
    </source>
</evidence>
<accession>A0ABU9VIY3</accession>
<dbReference type="Pfam" id="PF01312">
    <property type="entry name" value="Bac_export_2"/>
    <property type="match status" value="1"/>
</dbReference>
<organism evidence="1 2">
    <name type="scientific">Alkalicoccobacillus gibsonii</name>
    <dbReference type="NCBI Taxonomy" id="79881"/>
    <lineage>
        <taxon>Bacteria</taxon>
        <taxon>Bacillati</taxon>
        <taxon>Bacillota</taxon>
        <taxon>Bacilli</taxon>
        <taxon>Bacillales</taxon>
        <taxon>Bacillaceae</taxon>
        <taxon>Alkalicoccobacillus</taxon>
    </lineage>
</organism>
<keyword evidence="2" id="KW-1185">Reference proteome</keyword>
<dbReference type="InterPro" id="IPR006135">
    <property type="entry name" value="T3SS_substrate_exporter"/>
</dbReference>
<dbReference type="Proteomes" id="UP001418796">
    <property type="component" value="Unassembled WGS sequence"/>
</dbReference>
<name>A0ABU9VIY3_9BACI</name>
<protein>
    <submittedName>
        <fullName evidence="1">EscU/YscU/HrcU family type III secretion system export apparatus switch protein</fullName>
    </submittedName>
</protein>